<dbReference type="Proteomes" id="UP000017131">
    <property type="component" value="Unassembled WGS sequence"/>
</dbReference>
<dbReference type="InterPro" id="IPR018392">
    <property type="entry name" value="LysM"/>
</dbReference>
<dbReference type="Gene3D" id="3.90.1720.10">
    <property type="entry name" value="endopeptidase domain like (from Nostoc punctiforme)"/>
    <property type="match status" value="1"/>
</dbReference>
<proteinExistence type="predicted"/>
<feature type="domain" description="LysM" evidence="6">
    <location>
        <begin position="28"/>
        <end position="71"/>
    </location>
</feature>
<dbReference type="Pfam" id="PF05257">
    <property type="entry name" value="CHAP"/>
    <property type="match status" value="1"/>
</dbReference>
<name>A0ABP2YXM9_STASI</name>
<accession>A0ABP2YXM9</accession>
<evidence type="ECO:0000313" key="8">
    <source>
        <dbReference type="Proteomes" id="UP000017131"/>
    </source>
</evidence>
<dbReference type="RefSeq" id="WP_002480380.1">
    <property type="nucleotide sequence ID" value="NZ_AXDY01000001.1"/>
</dbReference>
<dbReference type="SMART" id="SM00257">
    <property type="entry name" value="LysM"/>
    <property type="match status" value="3"/>
</dbReference>
<dbReference type="CDD" id="cd00118">
    <property type="entry name" value="LysM"/>
    <property type="match status" value="3"/>
</dbReference>
<feature type="domain" description="LysM" evidence="6">
    <location>
        <begin position="92"/>
        <end position="135"/>
    </location>
</feature>
<dbReference type="SUPFAM" id="SSF54106">
    <property type="entry name" value="LysM domain"/>
    <property type="match status" value="3"/>
</dbReference>
<comment type="caution">
    <text evidence="7">The sequence shown here is derived from an EMBL/GenBank/DDBJ whole genome shotgun (WGS) entry which is preliminary data.</text>
</comment>
<dbReference type="PROSITE" id="PS50911">
    <property type="entry name" value="CHAP"/>
    <property type="match status" value="1"/>
</dbReference>
<feature type="domain" description="Peptidase C51" evidence="5">
    <location>
        <begin position="211"/>
        <end position="335"/>
    </location>
</feature>
<sequence>MQKKIIAAVVGTSAVSAIATAGAADAATTYRVQAGDSLWSIAQRHNTSIANIKSLNNLSSNLIFPNQVLKVAGSANTSSQRTSGGSSVSGGSTYTVQPGDSLSLIASKYGTTYQNIMRLNGLNGFLIHPGQVLKVSGTASNSTTTSNTTRVSGGSVYTVQPGDSLSLIASKYGTTYQNIMSLNGLNNFFIYPGQKLKVTGTTAANTNSPSPGVSTSTGGYYSPVFNHSNLYDWGQCTWHTFNRRAQIGKPISTYWWHAYNWDNAARADGYTVDRNPTVGSILQSDAGYFGHVAFVERINGDGSVLVSEMNFTGNPGYTTYRTIPASQVGYYNFIH</sequence>
<dbReference type="Gene3D" id="3.10.350.10">
    <property type="entry name" value="LysM domain"/>
    <property type="match status" value="3"/>
</dbReference>
<organism evidence="7 8">
    <name type="scientific">Staphylococcus simulans UMC-CNS-990</name>
    <dbReference type="NCBI Taxonomy" id="1405498"/>
    <lineage>
        <taxon>Bacteria</taxon>
        <taxon>Bacillati</taxon>
        <taxon>Bacillota</taxon>
        <taxon>Bacilli</taxon>
        <taxon>Bacillales</taxon>
        <taxon>Staphylococcaceae</taxon>
        <taxon>Staphylococcus</taxon>
    </lineage>
</organism>
<dbReference type="SUPFAM" id="SSF54001">
    <property type="entry name" value="Cysteine proteinases"/>
    <property type="match status" value="1"/>
</dbReference>
<protein>
    <submittedName>
        <fullName evidence="7">N-acetylmuramoyl-L-alanine amidase</fullName>
    </submittedName>
</protein>
<evidence type="ECO:0000313" key="7">
    <source>
        <dbReference type="EMBL" id="ERS94793.1"/>
    </source>
</evidence>
<dbReference type="InterPro" id="IPR038765">
    <property type="entry name" value="Papain-like_cys_pep_sf"/>
</dbReference>
<feature type="chain" id="PRO_5046570390" evidence="4">
    <location>
        <begin position="27"/>
        <end position="335"/>
    </location>
</feature>
<dbReference type="InterPro" id="IPR036779">
    <property type="entry name" value="LysM_dom_sf"/>
</dbReference>
<evidence type="ECO:0000256" key="1">
    <source>
        <dbReference type="ARBA" id="ARBA00022729"/>
    </source>
</evidence>
<dbReference type="GeneID" id="77332665"/>
<reference evidence="7 8" key="1">
    <citation type="journal article" date="2013" name="Genome Announc.">
        <title>Draft Genome Sequence of Staphylococcus simulans UMC-CNS-990, Isolated from a Case of Chronic Bovine Mastitis.</title>
        <authorList>
            <person name="Calcutt M.J."/>
            <person name="Foecking M.F."/>
            <person name="Hsieh H.Y."/>
            <person name="Perry J."/>
            <person name="Stewart G.C."/>
            <person name="Middleton J.R."/>
        </authorList>
    </citation>
    <scope>NUCLEOTIDE SEQUENCE [LARGE SCALE GENOMIC DNA]</scope>
    <source>
        <strain evidence="7 8">UMC-CNS-990</strain>
    </source>
</reference>
<evidence type="ECO:0000256" key="2">
    <source>
        <dbReference type="ARBA" id="ARBA00022801"/>
    </source>
</evidence>
<dbReference type="InterPro" id="IPR007921">
    <property type="entry name" value="CHAP_dom"/>
</dbReference>
<keyword evidence="3" id="KW-0961">Cell wall biogenesis/degradation</keyword>
<evidence type="ECO:0000259" key="5">
    <source>
        <dbReference type="PROSITE" id="PS50911"/>
    </source>
</evidence>
<keyword evidence="8" id="KW-1185">Reference proteome</keyword>
<feature type="domain" description="LysM" evidence="6">
    <location>
        <begin position="155"/>
        <end position="198"/>
    </location>
</feature>
<keyword evidence="2" id="KW-0378">Hydrolase</keyword>
<dbReference type="EMBL" id="AXDY01000001">
    <property type="protein sequence ID" value="ERS94793.1"/>
    <property type="molecule type" value="Genomic_DNA"/>
</dbReference>
<feature type="signal peptide" evidence="4">
    <location>
        <begin position="1"/>
        <end position="26"/>
    </location>
</feature>
<evidence type="ECO:0000259" key="6">
    <source>
        <dbReference type="PROSITE" id="PS51782"/>
    </source>
</evidence>
<keyword evidence="1 4" id="KW-0732">Signal</keyword>
<dbReference type="PANTHER" id="PTHR33734">
    <property type="entry name" value="LYSM DOMAIN-CONTAINING GPI-ANCHORED PROTEIN 2"/>
    <property type="match status" value="1"/>
</dbReference>
<dbReference type="PROSITE" id="PS51782">
    <property type="entry name" value="LYSM"/>
    <property type="match status" value="3"/>
</dbReference>
<dbReference type="Pfam" id="PF01476">
    <property type="entry name" value="LysM"/>
    <property type="match status" value="3"/>
</dbReference>
<gene>
    <name evidence="7" type="ORF">SSIM_01475</name>
</gene>
<evidence type="ECO:0000256" key="4">
    <source>
        <dbReference type="SAM" id="SignalP"/>
    </source>
</evidence>
<evidence type="ECO:0000256" key="3">
    <source>
        <dbReference type="ARBA" id="ARBA00023316"/>
    </source>
</evidence>
<dbReference type="PANTHER" id="PTHR33734:SF22">
    <property type="entry name" value="MEMBRANE-BOUND LYTIC MUREIN TRANSGLYCOSYLASE D"/>
    <property type="match status" value="1"/>
</dbReference>